<accession>A0A6J4IHT6</accession>
<dbReference type="EMBL" id="CADCTL010000143">
    <property type="protein sequence ID" value="CAA9250812.1"/>
    <property type="molecule type" value="Genomic_DNA"/>
</dbReference>
<gene>
    <name evidence="2" type="ORF">AVDCRST_MAG04-2026</name>
</gene>
<dbReference type="AlphaFoldDB" id="A0A6J4IHT6"/>
<evidence type="ECO:0000313" key="2">
    <source>
        <dbReference type="EMBL" id="CAA9250812.1"/>
    </source>
</evidence>
<feature type="non-terminal residue" evidence="2">
    <location>
        <position position="50"/>
    </location>
</feature>
<protein>
    <submittedName>
        <fullName evidence="2">Uncharacterized protein</fullName>
    </submittedName>
</protein>
<name>A0A6J4IHT6_9PROT</name>
<organism evidence="2">
    <name type="scientific">uncultured Acetobacteraceae bacterium</name>
    <dbReference type="NCBI Taxonomy" id="169975"/>
    <lineage>
        <taxon>Bacteria</taxon>
        <taxon>Pseudomonadati</taxon>
        <taxon>Pseudomonadota</taxon>
        <taxon>Alphaproteobacteria</taxon>
        <taxon>Acetobacterales</taxon>
        <taxon>Acetobacteraceae</taxon>
        <taxon>environmental samples</taxon>
    </lineage>
</organism>
<reference evidence="2" key="1">
    <citation type="submission" date="2020-02" db="EMBL/GenBank/DDBJ databases">
        <authorList>
            <person name="Meier V. D."/>
        </authorList>
    </citation>
    <scope>NUCLEOTIDE SEQUENCE</scope>
    <source>
        <strain evidence="2">AVDCRST_MAG04</strain>
    </source>
</reference>
<feature type="compositionally biased region" description="Basic and acidic residues" evidence="1">
    <location>
        <begin position="1"/>
        <end position="15"/>
    </location>
</feature>
<proteinExistence type="predicted"/>
<evidence type="ECO:0000256" key="1">
    <source>
        <dbReference type="SAM" id="MobiDB-lite"/>
    </source>
</evidence>
<feature type="region of interest" description="Disordered" evidence="1">
    <location>
        <begin position="1"/>
        <end position="50"/>
    </location>
</feature>
<sequence>MTPEPATHHRDRFPAEEPDLDQAMGASAPRLPWQAPILPCIGPRRGAGSG</sequence>